<comment type="caution">
    <text evidence="1">The sequence shown here is derived from an EMBL/GenBank/DDBJ whole genome shotgun (WGS) entry which is preliminary data.</text>
</comment>
<accession>A0ABN8DKW8</accession>
<organism evidence="1 2">
    <name type="scientific">Vibrio hippocampi</name>
    <dbReference type="NCBI Taxonomy" id="654686"/>
    <lineage>
        <taxon>Bacteria</taxon>
        <taxon>Pseudomonadati</taxon>
        <taxon>Pseudomonadota</taxon>
        <taxon>Gammaproteobacteria</taxon>
        <taxon>Vibrionales</taxon>
        <taxon>Vibrionaceae</taxon>
        <taxon>Vibrio</taxon>
    </lineage>
</organism>
<dbReference type="EMBL" id="CAKLCM010000002">
    <property type="protein sequence ID" value="CAH0526871.1"/>
    <property type="molecule type" value="Genomic_DNA"/>
</dbReference>
<sequence>MFCNHYSSSLYSEQKVTLLLIREKEANEEQQRFYIS</sequence>
<dbReference type="Proteomes" id="UP000838160">
    <property type="component" value="Unassembled WGS sequence"/>
</dbReference>
<evidence type="ECO:0000313" key="1">
    <source>
        <dbReference type="EMBL" id="CAH0526871.1"/>
    </source>
</evidence>
<reference evidence="1" key="1">
    <citation type="submission" date="2021-12" db="EMBL/GenBank/DDBJ databases">
        <authorList>
            <person name="Rodrigo-Torres L."/>
            <person name="Arahal R. D."/>
            <person name="Lucena T."/>
        </authorList>
    </citation>
    <scope>NUCLEOTIDE SEQUENCE</scope>
    <source>
        <strain evidence="1">CECT 8226</strain>
    </source>
</reference>
<evidence type="ECO:0000313" key="2">
    <source>
        <dbReference type="Proteomes" id="UP000838160"/>
    </source>
</evidence>
<keyword evidence="2" id="KW-1185">Reference proteome</keyword>
<gene>
    <name evidence="1" type="ORF">VHP8226_02247</name>
</gene>
<name>A0ABN8DKW8_9VIBR</name>
<proteinExistence type="predicted"/>
<protein>
    <submittedName>
        <fullName evidence="1">Uncharacterized protein</fullName>
    </submittedName>
</protein>